<name>A0A9X1X604_9SPHI</name>
<evidence type="ECO:0000256" key="1">
    <source>
        <dbReference type="SAM" id="SignalP"/>
    </source>
</evidence>
<evidence type="ECO:0000313" key="3">
    <source>
        <dbReference type="Proteomes" id="UP001139450"/>
    </source>
</evidence>
<protein>
    <submittedName>
        <fullName evidence="2">DUF4177 domain-containing protein</fullName>
    </submittedName>
</protein>
<proteinExistence type="predicted"/>
<dbReference type="AlphaFoldDB" id="A0A9X1X604"/>
<accession>A0A9X1X604</accession>
<dbReference type="EMBL" id="JALJEJ010000012">
    <property type="protein sequence ID" value="MCJ8211767.1"/>
    <property type="molecule type" value="Genomic_DNA"/>
</dbReference>
<organism evidence="2 3">
    <name type="scientific">Mucilaginibacter straminoryzae</name>
    <dbReference type="NCBI Taxonomy" id="2932774"/>
    <lineage>
        <taxon>Bacteria</taxon>
        <taxon>Pseudomonadati</taxon>
        <taxon>Bacteroidota</taxon>
        <taxon>Sphingobacteriia</taxon>
        <taxon>Sphingobacteriales</taxon>
        <taxon>Sphingobacteriaceae</taxon>
        <taxon>Mucilaginibacter</taxon>
    </lineage>
</organism>
<dbReference type="InterPro" id="IPR025234">
    <property type="entry name" value="YjzH-like"/>
</dbReference>
<evidence type="ECO:0000313" key="2">
    <source>
        <dbReference type="EMBL" id="MCJ8211767.1"/>
    </source>
</evidence>
<keyword evidence="1" id="KW-0732">Signal</keyword>
<feature type="signal peptide" evidence="1">
    <location>
        <begin position="1"/>
        <end position="20"/>
    </location>
</feature>
<comment type="caution">
    <text evidence="2">The sequence shown here is derived from an EMBL/GenBank/DDBJ whole genome shotgun (WGS) entry which is preliminary data.</text>
</comment>
<sequence>MKKLCLILICLLPLIGFAQKRDSITYKAKEIYCVMTGVERTFSSKLKFSVDYGQLTPYNDLEKKAETDKLQSFDSAADALNYMAMNGWELVSTTPYNSSLNTDKSTRFMFILKRKR</sequence>
<reference evidence="2" key="1">
    <citation type="submission" date="2022-04" db="EMBL/GenBank/DDBJ databases">
        <title>Mucilaginibacter sp. RS28 isolated from freshwater.</title>
        <authorList>
            <person name="Ko S.-R."/>
        </authorList>
    </citation>
    <scope>NUCLEOTIDE SEQUENCE</scope>
    <source>
        <strain evidence="2">RS28</strain>
    </source>
</reference>
<keyword evidence="3" id="KW-1185">Reference proteome</keyword>
<dbReference type="Proteomes" id="UP001139450">
    <property type="component" value="Unassembled WGS sequence"/>
</dbReference>
<dbReference type="Pfam" id="PF13783">
    <property type="entry name" value="DUF4177"/>
    <property type="match status" value="1"/>
</dbReference>
<feature type="chain" id="PRO_5040796804" evidence="1">
    <location>
        <begin position="21"/>
        <end position="116"/>
    </location>
</feature>
<gene>
    <name evidence="2" type="ORF">MUY27_18760</name>
</gene>
<dbReference type="RefSeq" id="WP_245132678.1">
    <property type="nucleotide sequence ID" value="NZ_JALJEJ010000012.1"/>
</dbReference>